<feature type="compositionally biased region" description="Polar residues" evidence="1">
    <location>
        <begin position="114"/>
        <end position="124"/>
    </location>
</feature>
<organism evidence="2 3">
    <name type="scientific">Steinernema hermaphroditum</name>
    <dbReference type="NCBI Taxonomy" id="289476"/>
    <lineage>
        <taxon>Eukaryota</taxon>
        <taxon>Metazoa</taxon>
        <taxon>Ecdysozoa</taxon>
        <taxon>Nematoda</taxon>
        <taxon>Chromadorea</taxon>
        <taxon>Rhabditida</taxon>
        <taxon>Tylenchina</taxon>
        <taxon>Panagrolaimomorpha</taxon>
        <taxon>Strongyloidoidea</taxon>
        <taxon>Steinernematidae</taxon>
        <taxon>Steinernema</taxon>
    </lineage>
</organism>
<comment type="caution">
    <text evidence="2">The sequence shown here is derived from an EMBL/GenBank/DDBJ whole genome shotgun (WGS) entry which is preliminary data.</text>
</comment>
<dbReference type="Proteomes" id="UP001175271">
    <property type="component" value="Unassembled WGS sequence"/>
</dbReference>
<sequence>MTANIRLRTKAVTIRKENRAGIGVSQLYGSQAVGDIAPFCGRSSYANSLMSSHEGVPKNGSQQPRTTLAGLQLGLGGRPTSGNGSAPHLPPPQATTSGIVQPAPVRIQPGSFDAQVSSTRSIPF</sequence>
<dbReference type="AlphaFoldDB" id="A0AA39M6T2"/>
<dbReference type="EMBL" id="JAUCMV010000001">
    <property type="protein sequence ID" value="KAK0423092.1"/>
    <property type="molecule type" value="Genomic_DNA"/>
</dbReference>
<evidence type="ECO:0000313" key="2">
    <source>
        <dbReference type="EMBL" id="KAK0423092.1"/>
    </source>
</evidence>
<evidence type="ECO:0000256" key="1">
    <source>
        <dbReference type="SAM" id="MobiDB-lite"/>
    </source>
</evidence>
<gene>
    <name evidence="2" type="ORF">QR680_007967</name>
</gene>
<keyword evidence="3" id="KW-1185">Reference proteome</keyword>
<accession>A0AA39M6T2</accession>
<feature type="region of interest" description="Disordered" evidence="1">
    <location>
        <begin position="47"/>
        <end position="124"/>
    </location>
</feature>
<protein>
    <submittedName>
        <fullName evidence="2">Uncharacterized protein</fullName>
    </submittedName>
</protein>
<proteinExistence type="predicted"/>
<evidence type="ECO:0000313" key="3">
    <source>
        <dbReference type="Proteomes" id="UP001175271"/>
    </source>
</evidence>
<name>A0AA39M6T2_9BILA</name>
<reference evidence="2" key="1">
    <citation type="submission" date="2023-06" db="EMBL/GenBank/DDBJ databases">
        <title>Genomic analysis of the entomopathogenic nematode Steinernema hermaphroditum.</title>
        <authorList>
            <person name="Schwarz E.M."/>
            <person name="Heppert J.K."/>
            <person name="Baniya A."/>
            <person name="Schwartz H.T."/>
            <person name="Tan C.-H."/>
            <person name="Antoshechkin I."/>
            <person name="Sternberg P.W."/>
            <person name="Goodrich-Blair H."/>
            <person name="Dillman A.R."/>
        </authorList>
    </citation>
    <scope>NUCLEOTIDE SEQUENCE</scope>
    <source>
        <strain evidence="2">PS9179</strain>
        <tissue evidence="2">Whole animal</tissue>
    </source>
</reference>